<name>A0ACC2P7S3_9HYME</name>
<sequence>MDDKQFREFGKAAIDFIADYNENLRDRDVLPSVEPGYLSKLIPKTAPEKPESWKQVLEDVEKFIMPGVTHWNSPHFHAYYPTANSYPAIVGEILSAGIGCVGFSWIASPACTELEMVTMDWLGKLLGLPEEFLNSSPGYGGGVIQGSASEAALVGLLAAREISVTRLKRAHPHWDEGMIRSKLIAYTSDQANSSVEKSGRLGAMKMRLLPTDEKCSLRGSTFVQAVKKDIEAGFIPCYVVATLGTTPTCAFDDLKEIGPICKQHNIWLHVDAAYAGAAFVCPEYRYLMSGVEYADSFNFNPHKWLLVNFDCSALWLKDSRNLTEAFNIDRIYLANNKQGAAHDYRHWQIPLGRRFRALKLWFVLRLYGSEGLRRHIRHTVKLAKDFEKLVNSDHRFEMATEAMMGLVCFRLKGGDHLTRQLIDKLMARKKIYVIPGACREKVVIRFVVCSRFSTQDDIDYAWNEICSQASEVLKADPGVAECDNNFNDILTKKSGGILSFSNDSEMNNQQKCTILIKQFSEIS</sequence>
<keyword evidence="2" id="KW-1185">Reference proteome</keyword>
<reference evidence="1" key="1">
    <citation type="submission" date="2023-04" db="EMBL/GenBank/DDBJ databases">
        <title>A chromosome-level genome assembly of the parasitoid wasp Eretmocerus hayati.</title>
        <authorList>
            <person name="Zhong Y."/>
            <person name="Liu S."/>
            <person name="Liu Y."/>
        </authorList>
    </citation>
    <scope>NUCLEOTIDE SEQUENCE</scope>
    <source>
        <strain evidence="1">ZJU_SS_LIU_2023</strain>
    </source>
</reference>
<protein>
    <submittedName>
        <fullName evidence="1">Uncharacterized protein</fullName>
    </submittedName>
</protein>
<comment type="caution">
    <text evidence="1">The sequence shown here is derived from an EMBL/GenBank/DDBJ whole genome shotgun (WGS) entry which is preliminary data.</text>
</comment>
<accession>A0ACC2P7S3</accession>
<dbReference type="Proteomes" id="UP001239111">
    <property type="component" value="Chromosome 2"/>
</dbReference>
<evidence type="ECO:0000313" key="1">
    <source>
        <dbReference type="EMBL" id="KAJ8679478.1"/>
    </source>
</evidence>
<dbReference type="EMBL" id="CM056742">
    <property type="protein sequence ID" value="KAJ8679478.1"/>
    <property type="molecule type" value="Genomic_DNA"/>
</dbReference>
<gene>
    <name evidence="1" type="ORF">QAD02_015265</name>
</gene>
<evidence type="ECO:0000313" key="2">
    <source>
        <dbReference type="Proteomes" id="UP001239111"/>
    </source>
</evidence>
<organism evidence="1 2">
    <name type="scientific">Eretmocerus hayati</name>
    <dbReference type="NCBI Taxonomy" id="131215"/>
    <lineage>
        <taxon>Eukaryota</taxon>
        <taxon>Metazoa</taxon>
        <taxon>Ecdysozoa</taxon>
        <taxon>Arthropoda</taxon>
        <taxon>Hexapoda</taxon>
        <taxon>Insecta</taxon>
        <taxon>Pterygota</taxon>
        <taxon>Neoptera</taxon>
        <taxon>Endopterygota</taxon>
        <taxon>Hymenoptera</taxon>
        <taxon>Apocrita</taxon>
        <taxon>Proctotrupomorpha</taxon>
        <taxon>Chalcidoidea</taxon>
        <taxon>Aphelinidae</taxon>
        <taxon>Aphelininae</taxon>
        <taxon>Eretmocerus</taxon>
    </lineage>
</organism>
<proteinExistence type="predicted"/>